<keyword evidence="3" id="KW-0808">Transferase</keyword>
<feature type="transmembrane region" description="Helical" evidence="1">
    <location>
        <begin position="46"/>
        <end position="71"/>
    </location>
</feature>
<dbReference type="Gene3D" id="1.10.1760.20">
    <property type="match status" value="1"/>
</dbReference>
<keyword evidence="1" id="KW-0472">Membrane</keyword>
<accession>A0A9D2B702</accession>
<evidence type="ECO:0000313" key="4">
    <source>
        <dbReference type="Proteomes" id="UP000886800"/>
    </source>
</evidence>
<dbReference type="EC" id="2.7.7.65" evidence="3"/>
<dbReference type="EMBL" id="DXES01000081">
    <property type="protein sequence ID" value="HIX65366.1"/>
    <property type="molecule type" value="Genomic_DNA"/>
</dbReference>
<dbReference type="PANTHER" id="PTHR45138:SF9">
    <property type="entry name" value="DIGUANYLATE CYCLASE DGCM-RELATED"/>
    <property type="match status" value="1"/>
</dbReference>
<dbReference type="PROSITE" id="PS50887">
    <property type="entry name" value="GGDEF"/>
    <property type="match status" value="1"/>
</dbReference>
<protein>
    <submittedName>
        <fullName evidence="3">Diguanylate cyclase</fullName>
        <ecNumber evidence="3">2.7.7.65</ecNumber>
    </submittedName>
</protein>
<dbReference type="InterPro" id="IPR024529">
    <property type="entry name" value="ECF_trnsprt_substrate-spec"/>
</dbReference>
<proteinExistence type="predicted"/>
<dbReference type="InterPro" id="IPR029787">
    <property type="entry name" value="Nucleotide_cyclase"/>
</dbReference>
<organism evidence="3 4">
    <name type="scientific">Candidatus Anaerotruncus excrementipullorum</name>
    <dbReference type="NCBI Taxonomy" id="2838465"/>
    <lineage>
        <taxon>Bacteria</taxon>
        <taxon>Bacillati</taxon>
        <taxon>Bacillota</taxon>
        <taxon>Clostridia</taxon>
        <taxon>Eubacteriales</taxon>
        <taxon>Oscillospiraceae</taxon>
        <taxon>Anaerotruncus</taxon>
    </lineage>
</organism>
<dbReference type="GO" id="GO:0022857">
    <property type="term" value="F:transmembrane transporter activity"/>
    <property type="evidence" value="ECO:0007669"/>
    <property type="project" value="InterPro"/>
</dbReference>
<evidence type="ECO:0000313" key="3">
    <source>
        <dbReference type="EMBL" id="HIX65366.1"/>
    </source>
</evidence>
<dbReference type="InterPro" id="IPR000160">
    <property type="entry name" value="GGDEF_dom"/>
</dbReference>
<dbReference type="PANTHER" id="PTHR45138">
    <property type="entry name" value="REGULATORY COMPONENTS OF SENSORY TRANSDUCTION SYSTEM"/>
    <property type="match status" value="1"/>
</dbReference>
<evidence type="ECO:0000256" key="1">
    <source>
        <dbReference type="SAM" id="Phobius"/>
    </source>
</evidence>
<dbReference type="Proteomes" id="UP000886800">
    <property type="component" value="Unassembled WGS sequence"/>
</dbReference>
<gene>
    <name evidence="3" type="ORF">H9736_03870</name>
</gene>
<evidence type="ECO:0000259" key="2">
    <source>
        <dbReference type="PROSITE" id="PS50887"/>
    </source>
</evidence>
<name>A0A9D2B702_9FIRM</name>
<dbReference type="SMART" id="SM00267">
    <property type="entry name" value="GGDEF"/>
    <property type="match status" value="1"/>
</dbReference>
<feature type="transmembrane region" description="Helical" evidence="1">
    <location>
        <begin position="12"/>
        <end position="34"/>
    </location>
</feature>
<sequence length="470" mass="51888">MEQRWNGSTRLYILGTLVALELLMSFSFLGYIHVEPISITTAYIPVLLAGALLGPVDSTLLGAVFGIASMWKASASYVMPFDQLFSPLLSGYPVKSLLLSVGARALFGAVIGLCYLPARRSRRPALWVGAVSFLGPVVHSALVYAALWAFFPHTGYTPLHALTALADPNKLLPDLVTAALVVAVWLLFHRRAIQQFFSRVQAVQELRMGEHYHTLSLLCIILVALGSSVAVAIYFVNRMELVLGQQGIDLTAAEYGDLLHLQIQFLIGILAMMALVIVFLIFNRRYNTYMDRQARTDPLTGALNRKAFFQACAKALRGLEPRVGAQCYFIMADIDRFKQVNDRYGHPEGDRVLQEAAQALGDAFGRDRLLGRIGGDEFALLYYIPLTRQELERRLRHFLDRAAQITLEDGSRISCSVGAYPIAAPQPVEALYEEADRLLYLAKEQGRARYVVGEAEASMAPGEAETSTAP</sequence>
<feature type="transmembrane region" description="Helical" evidence="1">
    <location>
        <begin position="97"/>
        <end position="118"/>
    </location>
</feature>
<feature type="transmembrane region" description="Helical" evidence="1">
    <location>
        <begin position="263"/>
        <end position="282"/>
    </location>
</feature>
<dbReference type="Pfam" id="PF00990">
    <property type="entry name" value="GGDEF"/>
    <property type="match status" value="1"/>
</dbReference>
<feature type="transmembrane region" description="Helical" evidence="1">
    <location>
        <begin position="125"/>
        <end position="151"/>
    </location>
</feature>
<feature type="domain" description="GGDEF" evidence="2">
    <location>
        <begin position="325"/>
        <end position="455"/>
    </location>
</feature>
<feature type="transmembrane region" description="Helical" evidence="1">
    <location>
        <begin position="215"/>
        <end position="236"/>
    </location>
</feature>
<dbReference type="AlphaFoldDB" id="A0A9D2B702"/>
<dbReference type="InterPro" id="IPR043128">
    <property type="entry name" value="Rev_trsase/Diguanyl_cyclase"/>
</dbReference>
<dbReference type="GO" id="GO:0052621">
    <property type="term" value="F:diguanylate cyclase activity"/>
    <property type="evidence" value="ECO:0007669"/>
    <property type="project" value="UniProtKB-EC"/>
</dbReference>
<keyword evidence="1" id="KW-0812">Transmembrane</keyword>
<dbReference type="NCBIfam" id="TIGR00254">
    <property type="entry name" value="GGDEF"/>
    <property type="match status" value="1"/>
</dbReference>
<dbReference type="Gene3D" id="3.30.70.270">
    <property type="match status" value="1"/>
</dbReference>
<comment type="caution">
    <text evidence="3">The sequence shown here is derived from an EMBL/GenBank/DDBJ whole genome shotgun (WGS) entry which is preliminary data.</text>
</comment>
<keyword evidence="1" id="KW-1133">Transmembrane helix</keyword>
<dbReference type="InterPro" id="IPR050469">
    <property type="entry name" value="Diguanylate_Cyclase"/>
</dbReference>
<keyword evidence="3" id="KW-0548">Nucleotidyltransferase</keyword>
<dbReference type="CDD" id="cd01949">
    <property type="entry name" value="GGDEF"/>
    <property type="match status" value="1"/>
</dbReference>
<dbReference type="Pfam" id="PF12822">
    <property type="entry name" value="ECF_trnsprt"/>
    <property type="match status" value="1"/>
</dbReference>
<dbReference type="SUPFAM" id="SSF55073">
    <property type="entry name" value="Nucleotide cyclase"/>
    <property type="match status" value="1"/>
</dbReference>
<reference evidence="3" key="1">
    <citation type="journal article" date="2021" name="PeerJ">
        <title>Extensive microbial diversity within the chicken gut microbiome revealed by metagenomics and culture.</title>
        <authorList>
            <person name="Gilroy R."/>
            <person name="Ravi A."/>
            <person name="Getino M."/>
            <person name="Pursley I."/>
            <person name="Horton D.L."/>
            <person name="Alikhan N.F."/>
            <person name="Baker D."/>
            <person name="Gharbi K."/>
            <person name="Hall N."/>
            <person name="Watson M."/>
            <person name="Adriaenssens E.M."/>
            <person name="Foster-Nyarko E."/>
            <person name="Jarju S."/>
            <person name="Secka A."/>
            <person name="Antonio M."/>
            <person name="Oren A."/>
            <person name="Chaudhuri R.R."/>
            <person name="La Ragione R."/>
            <person name="Hildebrand F."/>
            <person name="Pallen M.J."/>
        </authorList>
    </citation>
    <scope>NUCLEOTIDE SEQUENCE</scope>
    <source>
        <strain evidence="3">CHK188-5543</strain>
    </source>
</reference>
<feature type="transmembrane region" description="Helical" evidence="1">
    <location>
        <begin position="171"/>
        <end position="188"/>
    </location>
</feature>
<reference evidence="3" key="2">
    <citation type="submission" date="2021-04" db="EMBL/GenBank/DDBJ databases">
        <authorList>
            <person name="Gilroy R."/>
        </authorList>
    </citation>
    <scope>NUCLEOTIDE SEQUENCE</scope>
    <source>
        <strain evidence="3">CHK188-5543</strain>
    </source>
</reference>